<dbReference type="Proteomes" id="UP000765507">
    <property type="component" value="Unassembled WGS sequence"/>
</dbReference>
<evidence type="ECO:0000313" key="3">
    <source>
        <dbReference type="Proteomes" id="UP000765507"/>
    </source>
</evidence>
<dbReference type="Gene3D" id="2.60.40.10">
    <property type="entry name" value="Immunoglobulins"/>
    <property type="match status" value="2"/>
</dbReference>
<dbReference type="AlphaFoldDB" id="A0A8T1S8K8"/>
<dbReference type="Pfam" id="PF00041">
    <property type="entry name" value="fn3"/>
    <property type="match status" value="1"/>
</dbReference>
<reference evidence="2 3" key="1">
    <citation type="journal article" date="2020" name="G3 (Bethesda)">
        <title>Draft Genome of the Common Snapping Turtle, Chelydra serpentina, a Model for Phenotypic Plasticity in Reptiles.</title>
        <authorList>
            <person name="Das D."/>
            <person name="Singh S.K."/>
            <person name="Bierstedt J."/>
            <person name="Erickson A."/>
            <person name="Galli G.L.J."/>
            <person name="Crossley D.A. 2nd"/>
            <person name="Rhen T."/>
        </authorList>
    </citation>
    <scope>NUCLEOTIDE SEQUENCE [LARGE SCALE GENOMIC DNA]</scope>
    <source>
        <strain evidence="2">KW</strain>
    </source>
</reference>
<dbReference type="EMBL" id="JAHGAV010000460">
    <property type="protein sequence ID" value="KAG6925210.1"/>
    <property type="molecule type" value="Genomic_DNA"/>
</dbReference>
<protein>
    <recommendedName>
        <fullName evidence="1">Fibronectin type-III domain-containing protein</fullName>
    </recommendedName>
</protein>
<accession>A0A8T1S8K8</accession>
<dbReference type="PANTHER" id="PTHR46957">
    <property type="entry name" value="CYTOKINE RECEPTOR"/>
    <property type="match status" value="1"/>
</dbReference>
<dbReference type="GO" id="GO:0043235">
    <property type="term" value="C:receptor complex"/>
    <property type="evidence" value="ECO:0007669"/>
    <property type="project" value="TreeGrafter"/>
</dbReference>
<dbReference type="CDD" id="cd00063">
    <property type="entry name" value="FN3"/>
    <property type="match status" value="2"/>
</dbReference>
<dbReference type="OrthoDB" id="10253954at2759"/>
<sequence length="164" mass="18038">QEESVILHWKVPQEGLGSYIQVKPTTDVDETVKFLVNTTDRFKINHLVPGMTYDIAVATVNNGNMSELKTIQCTLKPKPIQIIVPYDISSNSVVLFLQMPDVGVFDGIYVTSKGGPNATLALKNDNKVTIENLIPGTEYDFYVSTVSGNMLSSVYHVPGVKTCK</sequence>
<proteinExistence type="predicted"/>
<evidence type="ECO:0000313" key="2">
    <source>
        <dbReference type="EMBL" id="KAG6925210.1"/>
    </source>
</evidence>
<feature type="domain" description="Fibronectin type-III" evidence="1">
    <location>
        <begin position="1"/>
        <end position="77"/>
    </location>
</feature>
<dbReference type="InterPro" id="IPR013783">
    <property type="entry name" value="Ig-like_fold"/>
</dbReference>
<evidence type="ECO:0000259" key="1">
    <source>
        <dbReference type="PROSITE" id="PS50853"/>
    </source>
</evidence>
<comment type="caution">
    <text evidence="2">The sequence shown here is derived from an EMBL/GenBank/DDBJ whole genome shotgun (WGS) entry which is preliminary data.</text>
</comment>
<organism evidence="2 3">
    <name type="scientific">Chelydra serpentina</name>
    <name type="common">Snapping turtle</name>
    <name type="synonym">Testudo serpentina</name>
    <dbReference type="NCBI Taxonomy" id="8475"/>
    <lineage>
        <taxon>Eukaryota</taxon>
        <taxon>Metazoa</taxon>
        <taxon>Chordata</taxon>
        <taxon>Craniata</taxon>
        <taxon>Vertebrata</taxon>
        <taxon>Euteleostomi</taxon>
        <taxon>Archelosauria</taxon>
        <taxon>Testudinata</taxon>
        <taxon>Testudines</taxon>
        <taxon>Cryptodira</taxon>
        <taxon>Durocryptodira</taxon>
        <taxon>Americhelydia</taxon>
        <taxon>Chelydroidea</taxon>
        <taxon>Chelydridae</taxon>
        <taxon>Chelydra</taxon>
    </lineage>
</organism>
<gene>
    <name evidence="2" type="ORF">G0U57_015193</name>
</gene>
<dbReference type="PANTHER" id="PTHR46957:SF1">
    <property type="entry name" value="PHOSPHATIDYLINOSITOL PHOSPHATASE PTPRQ"/>
    <property type="match status" value="1"/>
</dbReference>
<keyword evidence="3" id="KW-1185">Reference proteome</keyword>
<dbReference type="InterPro" id="IPR036116">
    <property type="entry name" value="FN3_sf"/>
</dbReference>
<name>A0A8T1S8K8_CHESE</name>
<dbReference type="PROSITE" id="PS50853">
    <property type="entry name" value="FN3"/>
    <property type="match status" value="1"/>
</dbReference>
<feature type="non-terminal residue" evidence="2">
    <location>
        <position position="164"/>
    </location>
</feature>
<dbReference type="SUPFAM" id="SSF49265">
    <property type="entry name" value="Fibronectin type III"/>
    <property type="match status" value="1"/>
</dbReference>
<dbReference type="SMART" id="SM00060">
    <property type="entry name" value="FN3"/>
    <property type="match status" value="1"/>
</dbReference>
<dbReference type="InterPro" id="IPR003961">
    <property type="entry name" value="FN3_dom"/>
</dbReference>
<dbReference type="InterPro" id="IPR050713">
    <property type="entry name" value="RTP_Phos/Ushers"/>
</dbReference>